<keyword evidence="8" id="KW-1185">Reference proteome</keyword>
<evidence type="ECO:0000313" key="10">
    <source>
        <dbReference type="Proteomes" id="UP000321104"/>
    </source>
</evidence>
<evidence type="ECO:0000256" key="3">
    <source>
        <dbReference type="ARBA" id="ARBA00023163"/>
    </source>
</evidence>
<dbReference type="SUPFAM" id="SSF48008">
    <property type="entry name" value="GntR ligand-binding domain-like"/>
    <property type="match status" value="1"/>
</dbReference>
<dbReference type="InterPro" id="IPR008920">
    <property type="entry name" value="TF_FadR/GntR_C"/>
</dbReference>
<evidence type="ECO:0000256" key="1">
    <source>
        <dbReference type="ARBA" id="ARBA00023015"/>
    </source>
</evidence>
<dbReference type="PANTHER" id="PTHR43537:SF41">
    <property type="entry name" value="TRANSCRIPTIONAL REGULATORY PROTEIN"/>
    <property type="match status" value="1"/>
</dbReference>
<dbReference type="CDD" id="cd07377">
    <property type="entry name" value="WHTH_GntR"/>
    <property type="match status" value="1"/>
</dbReference>
<dbReference type="SUPFAM" id="SSF46785">
    <property type="entry name" value="Winged helix' DNA-binding domain"/>
    <property type="match status" value="1"/>
</dbReference>
<dbReference type="SMART" id="SM00345">
    <property type="entry name" value="HTH_GNTR"/>
    <property type="match status" value="1"/>
</dbReference>
<dbReference type="Gene3D" id="1.10.10.10">
    <property type="entry name" value="Winged helix-like DNA-binding domain superfamily/Winged helix DNA-binding domain"/>
    <property type="match status" value="1"/>
</dbReference>
<evidence type="ECO:0000313" key="8">
    <source>
        <dbReference type="Proteomes" id="UP000032673"/>
    </source>
</evidence>
<dbReference type="RefSeq" id="WP_048847846.1">
    <property type="nucleotide sequence ID" value="NZ_BAMW01000061.1"/>
</dbReference>
<evidence type="ECO:0000313" key="7">
    <source>
        <dbReference type="EMBL" id="OUI96656.1"/>
    </source>
</evidence>
<proteinExistence type="predicted"/>
<dbReference type="Proteomes" id="UP000032673">
    <property type="component" value="Unassembled WGS sequence"/>
</dbReference>
<feature type="domain" description="HTH gntR-type" evidence="4">
    <location>
        <begin position="16"/>
        <end position="83"/>
    </location>
</feature>
<keyword evidence="1" id="KW-0805">Transcription regulation</keyword>
<gene>
    <name evidence="5" type="ORF">Abin_064_002</name>
    <name evidence="6" type="ORF">AIN02nite_22970</name>
    <name evidence="7" type="ORF">HK17_09975</name>
</gene>
<dbReference type="Proteomes" id="UP000321104">
    <property type="component" value="Unassembled WGS sequence"/>
</dbReference>
<sequence length="234" mass="25518">MLPASLFLKPEFAGHGTASETISAALRKAILEDALQAGQALPQSELASGFGVSIIPVREALKRLEAEGLVAFLPNRGATVVGMNEADIREYSQIRALLEEQAAGYAVRNMTRVDLARIEDAYDAFVQGVSGPDGAQKSGALNRAFHNAIYAAADKPRLLEMIDDLHNKLDRYIRGHLLIEGRKATTDEEHFAILEACRARDADRAARLTRIHILDAADISVEVFRRKTSLAKVS</sequence>
<accession>A0A252AXZ5</accession>
<dbReference type="Gene3D" id="1.20.120.530">
    <property type="entry name" value="GntR ligand-binding domain-like"/>
    <property type="match status" value="1"/>
</dbReference>
<dbReference type="InterPro" id="IPR011711">
    <property type="entry name" value="GntR_C"/>
</dbReference>
<dbReference type="InterPro" id="IPR000524">
    <property type="entry name" value="Tscrpt_reg_HTH_GntR"/>
</dbReference>
<comment type="caution">
    <text evidence="7">The sequence shown here is derived from an EMBL/GenBank/DDBJ whole genome shotgun (WGS) entry which is preliminary data.</text>
</comment>
<dbReference type="GO" id="GO:0003700">
    <property type="term" value="F:DNA-binding transcription factor activity"/>
    <property type="evidence" value="ECO:0007669"/>
    <property type="project" value="InterPro"/>
</dbReference>
<evidence type="ECO:0000313" key="6">
    <source>
        <dbReference type="EMBL" id="GEN04272.1"/>
    </source>
</evidence>
<dbReference type="InterPro" id="IPR036390">
    <property type="entry name" value="WH_DNA-bd_sf"/>
</dbReference>
<reference evidence="6 10" key="4">
    <citation type="submission" date="2019-07" db="EMBL/GenBank/DDBJ databases">
        <title>Whole genome shotgun sequence of Acetobacter indonesiensis NBRC 16471.</title>
        <authorList>
            <person name="Hosoyama A."/>
            <person name="Uohara A."/>
            <person name="Ohji S."/>
            <person name="Ichikawa N."/>
        </authorList>
    </citation>
    <scope>NUCLEOTIDE SEQUENCE [LARGE SCALE GENOMIC DNA]</scope>
    <source>
        <strain evidence="6 10">NBRC 16471</strain>
    </source>
</reference>
<evidence type="ECO:0000256" key="2">
    <source>
        <dbReference type="ARBA" id="ARBA00023125"/>
    </source>
</evidence>
<evidence type="ECO:0000313" key="9">
    <source>
        <dbReference type="Proteomes" id="UP000194641"/>
    </source>
</evidence>
<reference evidence="7" key="2">
    <citation type="submission" date="2014-06" db="EMBL/GenBank/DDBJ databases">
        <authorList>
            <person name="Ju J."/>
            <person name="Zhang J."/>
        </authorList>
    </citation>
    <scope>NUCLEOTIDE SEQUENCE [LARGE SCALE GENOMIC DNA]</scope>
    <source>
        <strain evidence="7">DmL_051</strain>
    </source>
</reference>
<protein>
    <submittedName>
        <fullName evidence="7">GntR family transcriptional regulator</fullName>
    </submittedName>
    <submittedName>
        <fullName evidence="6">Transcription regulator</fullName>
    </submittedName>
    <submittedName>
        <fullName evidence="5">Transcriptional regulator GntR</fullName>
    </submittedName>
</protein>
<dbReference type="InterPro" id="IPR036388">
    <property type="entry name" value="WH-like_DNA-bd_sf"/>
</dbReference>
<dbReference type="Proteomes" id="UP000194641">
    <property type="component" value="Unassembled WGS sequence"/>
</dbReference>
<dbReference type="AlphaFoldDB" id="A0A252AXZ5"/>
<keyword evidence="3" id="KW-0804">Transcription</keyword>
<dbReference type="Pfam" id="PF07729">
    <property type="entry name" value="FCD"/>
    <property type="match status" value="1"/>
</dbReference>
<dbReference type="PANTHER" id="PTHR43537">
    <property type="entry name" value="TRANSCRIPTIONAL REGULATOR, GNTR FAMILY"/>
    <property type="match status" value="1"/>
</dbReference>
<dbReference type="EMBL" id="BJXQ01000015">
    <property type="protein sequence ID" value="GEN04272.1"/>
    <property type="molecule type" value="Genomic_DNA"/>
</dbReference>
<organism evidence="7 9">
    <name type="scientific">Acetobacter indonesiensis</name>
    <dbReference type="NCBI Taxonomy" id="104101"/>
    <lineage>
        <taxon>Bacteria</taxon>
        <taxon>Pseudomonadati</taxon>
        <taxon>Pseudomonadota</taxon>
        <taxon>Alphaproteobacteria</taxon>
        <taxon>Acetobacterales</taxon>
        <taxon>Acetobacteraceae</taxon>
        <taxon>Acetobacter</taxon>
    </lineage>
</organism>
<evidence type="ECO:0000259" key="4">
    <source>
        <dbReference type="PROSITE" id="PS50949"/>
    </source>
</evidence>
<keyword evidence="2" id="KW-0238">DNA-binding</keyword>
<name>A0A252AXZ5_9PROT</name>
<dbReference type="EMBL" id="JOPA01000003">
    <property type="protein sequence ID" value="OUI96656.1"/>
    <property type="molecule type" value="Genomic_DNA"/>
</dbReference>
<reference evidence="9" key="3">
    <citation type="submission" date="2014-06" db="EMBL/GenBank/DDBJ databases">
        <authorList>
            <person name="Winans N.J."/>
            <person name="Newell P.D."/>
            <person name="Douglas A.E."/>
        </authorList>
    </citation>
    <scope>NUCLEOTIDE SEQUENCE [LARGE SCALE GENOMIC DNA]</scope>
</reference>
<dbReference type="EMBL" id="BAMW01000061">
    <property type="protein sequence ID" value="GAN64382.1"/>
    <property type="molecule type" value="Genomic_DNA"/>
</dbReference>
<dbReference type="Pfam" id="PF00392">
    <property type="entry name" value="GntR"/>
    <property type="match status" value="1"/>
</dbReference>
<reference evidence="5 8" key="1">
    <citation type="submission" date="2012-11" db="EMBL/GenBank/DDBJ databases">
        <title>Whole genome sequence of Acetobacter indonesiensis 5H-1.</title>
        <authorList>
            <person name="Azuma Y."/>
            <person name="Higashiura N."/>
            <person name="Hirakawa H."/>
            <person name="Matsushita K."/>
        </authorList>
    </citation>
    <scope>NUCLEOTIDE SEQUENCE [LARGE SCALE GENOMIC DNA]</scope>
    <source>
        <strain evidence="5 8">5H-1</strain>
    </source>
</reference>
<dbReference type="SMART" id="SM00895">
    <property type="entry name" value="FCD"/>
    <property type="match status" value="1"/>
</dbReference>
<dbReference type="PROSITE" id="PS50949">
    <property type="entry name" value="HTH_GNTR"/>
    <property type="match status" value="1"/>
</dbReference>
<evidence type="ECO:0000313" key="5">
    <source>
        <dbReference type="EMBL" id="GAN64382.1"/>
    </source>
</evidence>
<dbReference type="GO" id="GO:0003677">
    <property type="term" value="F:DNA binding"/>
    <property type="evidence" value="ECO:0007669"/>
    <property type="project" value="UniProtKB-KW"/>
</dbReference>